<protein>
    <submittedName>
        <fullName evidence="3">Retrovirus-related pol polyprotein from transposon TNT 1-94</fullName>
    </submittedName>
</protein>
<evidence type="ECO:0000259" key="2">
    <source>
        <dbReference type="Pfam" id="PF07727"/>
    </source>
</evidence>
<proteinExistence type="predicted"/>
<keyword evidence="4" id="KW-1185">Reference proteome</keyword>
<gene>
    <name evidence="3" type="ORF">Tco_0877440</name>
</gene>
<feature type="domain" description="Reverse transcriptase Ty1/copia-type" evidence="2">
    <location>
        <begin position="1"/>
        <end position="56"/>
    </location>
</feature>
<dbReference type="PANTHER" id="PTHR11439">
    <property type="entry name" value="GAG-POL-RELATED RETROTRANSPOSON"/>
    <property type="match status" value="1"/>
</dbReference>
<dbReference type="InterPro" id="IPR013103">
    <property type="entry name" value="RVT_2"/>
</dbReference>
<feature type="compositionally biased region" description="Polar residues" evidence="1">
    <location>
        <begin position="245"/>
        <end position="257"/>
    </location>
</feature>
<organism evidence="3 4">
    <name type="scientific">Tanacetum coccineum</name>
    <dbReference type="NCBI Taxonomy" id="301880"/>
    <lineage>
        <taxon>Eukaryota</taxon>
        <taxon>Viridiplantae</taxon>
        <taxon>Streptophyta</taxon>
        <taxon>Embryophyta</taxon>
        <taxon>Tracheophyta</taxon>
        <taxon>Spermatophyta</taxon>
        <taxon>Magnoliopsida</taxon>
        <taxon>eudicotyledons</taxon>
        <taxon>Gunneridae</taxon>
        <taxon>Pentapetalae</taxon>
        <taxon>asterids</taxon>
        <taxon>campanulids</taxon>
        <taxon>Asterales</taxon>
        <taxon>Asteraceae</taxon>
        <taxon>Asteroideae</taxon>
        <taxon>Anthemideae</taxon>
        <taxon>Anthemidinae</taxon>
        <taxon>Tanacetum</taxon>
    </lineage>
</organism>
<evidence type="ECO:0000313" key="3">
    <source>
        <dbReference type="EMBL" id="GJT18734.1"/>
    </source>
</evidence>
<dbReference type="EMBL" id="BQNB010013662">
    <property type="protein sequence ID" value="GJT18734.1"/>
    <property type="molecule type" value="Genomic_DNA"/>
</dbReference>
<comment type="caution">
    <text evidence="3">The sequence shown here is derived from an EMBL/GenBank/DDBJ whole genome shotgun (WGS) entry which is preliminary data.</text>
</comment>
<evidence type="ECO:0000313" key="4">
    <source>
        <dbReference type="Proteomes" id="UP001151760"/>
    </source>
</evidence>
<accession>A0ABQ5C0D1</accession>
<reference evidence="3" key="1">
    <citation type="journal article" date="2022" name="Int. J. Mol. Sci.">
        <title>Draft Genome of Tanacetum Coccineum: Genomic Comparison of Closely Related Tanacetum-Family Plants.</title>
        <authorList>
            <person name="Yamashiro T."/>
            <person name="Shiraishi A."/>
            <person name="Nakayama K."/>
            <person name="Satake H."/>
        </authorList>
    </citation>
    <scope>NUCLEOTIDE SEQUENCE</scope>
</reference>
<feature type="compositionally biased region" description="Polar residues" evidence="1">
    <location>
        <begin position="293"/>
        <end position="307"/>
    </location>
</feature>
<dbReference type="Proteomes" id="UP001151760">
    <property type="component" value="Unassembled WGS sequence"/>
</dbReference>
<feature type="compositionally biased region" description="Low complexity" evidence="1">
    <location>
        <begin position="276"/>
        <end position="285"/>
    </location>
</feature>
<reference evidence="3" key="2">
    <citation type="submission" date="2022-01" db="EMBL/GenBank/DDBJ databases">
        <authorList>
            <person name="Yamashiro T."/>
            <person name="Shiraishi A."/>
            <person name="Satake H."/>
            <person name="Nakayama K."/>
        </authorList>
    </citation>
    <scope>NUCLEOTIDE SEQUENCE</scope>
</reference>
<evidence type="ECO:0000256" key="1">
    <source>
        <dbReference type="SAM" id="MobiDB-lite"/>
    </source>
</evidence>
<dbReference type="PANTHER" id="PTHR11439:SF486">
    <property type="entry name" value="RLK (RECEPTOR-LIKE KINASE) PROTEIN, PUTATIVE-RELATED"/>
    <property type="match status" value="1"/>
</dbReference>
<sequence length="307" mass="34012">MTKKFEMSMMGELTYFLRLQIKQDNKGISICQEPYTRNLLKKCEISDSSSVKTPMVPPNNLGPDLAGKPVNKTSYRGMIGSLMYLTAKMPDIQFFIVLCVRYQSNPKESHLTTVKRILRYIKGTPTLEKAPQVPVKYLVENWFVEVLRNSSQWLCPRLRLNTLMLLGVVQVLGGNYSSTEQVNSIQQFLAYSLITGTGVDIGEIIYSDLDPSKVTEIELTAHMIALNNRRDSVSPPPLVAKPKTCKSQTVISTSPKSQGLEASGALSKKSKRSKSKNPPTKTKATPPNPTKGFEQSHSVSSGTVPDP</sequence>
<name>A0ABQ5C0D1_9ASTR</name>
<dbReference type="Pfam" id="PF07727">
    <property type="entry name" value="RVT_2"/>
    <property type="match status" value="1"/>
</dbReference>
<feature type="region of interest" description="Disordered" evidence="1">
    <location>
        <begin position="230"/>
        <end position="307"/>
    </location>
</feature>